<dbReference type="OrthoDB" id="8096613at2"/>
<dbReference type="InterPro" id="IPR009506">
    <property type="entry name" value="YjiS-like"/>
</dbReference>
<dbReference type="GeneID" id="97670587"/>
<accession>A0A0M6ZI27</accession>
<dbReference type="RefSeq" id="WP_055111025.1">
    <property type="nucleotide sequence ID" value="NZ_CANKXR010000001.1"/>
</dbReference>
<name>A0A0M6ZI27_9HYPH</name>
<keyword evidence="3" id="KW-1185">Reference proteome</keyword>
<dbReference type="EMBL" id="CXWC01000011">
    <property type="protein sequence ID" value="CTQ72436.1"/>
    <property type="molecule type" value="Genomic_DNA"/>
</dbReference>
<sequence length="106" mass="11782">MTHIASIPFVALFGQMAARAWRVFTNRRHVTELKYWSDEQLKDIGLTRSDVRRALALPFYRDPTSSLSNLPEFALPTHLSAANTAKENPALTLIDGCKPKSGQIAA</sequence>
<evidence type="ECO:0000313" key="3">
    <source>
        <dbReference type="Proteomes" id="UP000049983"/>
    </source>
</evidence>
<organism evidence="2 3">
    <name type="scientific">Roseibium album</name>
    <dbReference type="NCBI Taxonomy" id="311410"/>
    <lineage>
        <taxon>Bacteria</taxon>
        <taxon>Pseudomonadati</taxon>
        <taxon>Pseudomonadota</taxon>
        <taxon>Alphaproteobacteria</taxon>
        <taxon>Hyphomicrobiales</taxon>
        <taxon>Stappiaceae</taxon>
        <taxon>Roseibium</taxon>
    </lineage>
</organism>
<reference evidence="3" key="1">
    <citation type="submission" date="2015-07" db="EMBL/GenBank/DDBJ databases">
        <authorList>
            <person name="Rodrigo-Torres Lidia"/>
            <person name="Arahal R.David."/>
        </authorList>
    </citation>
    <scope>NUCLEOTIDE SEQUENCE [LARGE SCALE GENOMIC DNA]</scope>
    <source>
        <strain evidence="3">CECT 5096</strain>
    </source>
</reference>
<dbReference type="AlphaFoldDB" id="A0A0M6ZI27"/>
<proteinExistence type="predicted"/>
<dbReference type="Pfam" id="PF06568">
    <property type="entry name" value="YjiS-like"/>
    <property type="match status" value="1"/>
</dbReference>
<dbReference type="Proteomes" id="UP000049983">
    <property type="component" value="Unassembled WGS sequence"/>
</dbReference>
<gene>
    <name evidence="2" type="ORF">LA5096_03237</name>
</gene>
<protein>
    <recommendedName>
        <fullName evidence="1">YjiS-like domain-containing protein</fullName>
    </recommendedName>
</protein>
<evidence type="ECO:0000313" key="2">
    <source>
        <dbReference type="EMBL" id="CTQ72436.1"/>
    </source>
</evidence>
<evidence type="ECO:0000259" key="1">
    <source>
        <dbReference type="Pfam" id="PF06568"/>
    </source>
</evidence>
<feature type="domain" description="YjiS-like" evidence="1">
    <location>
        <begin position="19"/>
        <end position="52"/>
    </location>
</feature>